<gene>
    <name evidence="1" type="ORF">FLAPJACK_253</name>
</gene>
<name>A0A1X9SGG2_9CAUD</name>
<evidence type="ECO:0000313" key="2">
    <source>
        <dbReference type="Proteomes" id="UP000222741"/>
    </source>
</evidence>
<protein>
    <submittedName>
        <fullName evidence="1">Uncharacterized protein</fullName>
    </submittedName>
</protein>
<evidence type="ECO:0000313" key="1">
    <source>
        <dbReference type="EMBL" id="ARQ95164.1"/>
    </source>
</evidence>
<accession>A0A1X9SGG2</accession>
<organism evidence="1 2">
    <name type="scientific">Bacillus phage Flapjack</name>
    <dbReference type="NCBI Taxonomy" id="1983465"/>
    <lineage>
        <taxon>Viruses</taxon>
        <taxon>Duplodnaviria</taxon>
        <taxon>Heunggongvirae</taxon>
        <taxon>Uroviricota</taxon>
        <taxon>Caudoviricetes</taxon>
        <taxon>Herelleviridae</taxon>
        <taxon>Bastillevirinae</taxon>
        <taxon>Bequatrovirus</taxon>
        <taxon>Bequatrovirus spock</taxon>
    </lineage>
</organism>
<dbReference type="EMBL" id="KY888882">
    <property type="protein sequence ID" value="ARQ95164.1"/>
    <property type="molecule type" value="Genomic_DNA"/>
</dbReference>
<dbReference type="Proteomes" id="UP000222741">
    <property type="component" value="Segment"/>
</dbReference>
<proteinExistence type="predicted"/>
<reference evidence="2" key="1">
    <citation type="submission" date="2017-04" db="EMBL/GenBank/DDBJ databases">
        <authorList>
            <person name="Abille Z."/>
            <person name="Afsharjavan R."/>
            <person name="Alms C.E."/>
            <person name="Anil A."/>
            <person name="Azuma E.A."/>
            <person name="Boateng D."/>
            <person name="Bowden K.V."/>
            <person name="Bui Q."/>
            <person name="Callaghan K.D."/>
            <person name="Canova P.N."/>
            <person name="Carter A.-G.V."/>
            <person name="Carty B."/>
            <person name="Choudhary A."/>
            <person name="Chugh K."/>
            <person name="Clark C.B."/>
            <person name="Clark J."/>
            <person name="Cortez R."/>
            <person name="Dalwadi R.M."/>
            <person name="Daou G."/>
            <person name="Das M."/>
            <person name="Dasari S."/>
            <person name="Davis E.H."/>
            <person name="Defreitas N."/>
            <person name="Demirji J."/>
            <person name="Endres C."/>
            <person name="Fakhar S."/>
            <person name="Feeley N."/>
            <person name="Flores D.C."/>
            <person name="Fowler A.R."/>
            <person name="George T."/>
            <person name="Greis H.L."/>
            <person name="Groleau D.L."/>
            <person name="Gulati J.K."/>
            <person name="Guzman W."/>
            <person name="Hallworth A.N."/>
            <person name="Hariri A."/>
            <person name="Haya V.N."/>
            <person name="Hoffman A.K."/>
            <person name="Horne B."/>
            <person name="Howard T."/>
            <person name="Iglesia A.J."/>
            <person name="Ijezie O.D."/>
            <person name="Incognito N.A."/>
            <person name="Inen J.A."/>
            <person name="Jaiswal A."/>
            <person name="Jezek R.A."/>
            <person name="Kawa A.C."/>
            <person name="Khan F."/>
            <person name="Khin A.C."/>
            <person name="Knapo J."/>
            <person name="Kong A.S."/>
            <person name="Le B.Q."/>
            <person name="Le Q.M."/>
            <person name="Le T.-H.M."/>
            <person name="Lee M."/>
            <person name="Lockwood J.L."/>
            <person name="Loto-Rojas G.S."/>
            <person name="Mantzavinos A."/>
            <person name="Martinez D.R."/>
            <person name="Meadows A.R."/>
            <person name="Mehr S."/>
            <person name="Mellon M.N."/>
            <person name="Memon S."/>
            <person name="Miller B."/>
            <person name="Min S."/>
            <person name="Mitchell L.M."/>
            <person name="Mohamed I.R."/>
            <person name="Mohammed F.O."/>
            <person name="More S."/>
            <person name="Muntaha S."/>
            <person name="Nadeem I."/>
            <person name="Ndjeumen-Njinguet A.S."/>
            <person name="Ng P."/>
            <person name="Ngu V.E."/>
            <person name="Nguyen B.N."/>
            <person name="OHern C.T."/>
            <person name="Oboh U.S."/>
            <person name="Pagano C.W."/>
            <person name="Panakal P.R."/>
            <person name="Park D.A."/>
            <person name="Parsana D."/>
            <person name="Patel P."/>
            <person name="Patel V.S."/>
            <person name="Patwardhan V.M."/>
            <person name="Pawar S.D."/>
            <person name="Payne V.R."/>
            <person name="Petricel I.M."/>
            <person name="Phillips C."/>
            <person name="Puglisi K.M."/>
            <person name="Ramaprasad G."/>
            <person name="Raza A.S."/>
            <person name="Rivera-Oven A.G."/>
            <person name="Robins E."/>
            <person name="Roeun D.C."/>
            <person name="Rostovtseva N."/>
            <person name="Sadat M."/>
            <person name="Seas A."/>
            <person name="So E.J."/>
            <person name="Sogbesan C."/>
            <person name="Strumsky L.A."/>
            <person name="Sun J.L."/>
            <person name="Sutherland H.J."/>
            <person name="Tchakounte I."/>
            <person name="Tewell J.R."/>
            <person name="Thapa D.J."/>
            <person name="Tkach Y."/>
            <person name="Tran C.D."/>
            <person name="Tran V."/>
            <person name="Vithayathil T."/>
            <person name="Vivekanandan A."/>
            <person name="Wang S.R."/>
            <person name="White E."/>
            <person name="Yang A.L."/>
            <person name="Ye D.T."/>
            <person name="Yirenkyi M."/>
            <person name="Zarb J.S."/>
            <person name="Zhang S."/>
            <person name="Zhou M.T."/>
            <person name="Cao A."/>
            <person name="Nguyen K.M."/>
            <person name="Patel K."/>
            <person name="Patel P."/>
            <person name="Pennington E."/>
            <person name="Sendze O."/>
            <person name="Zahangir S."/>
            <person name="Correa-Mendez M."/>
            <person name="Fabian M.F."/>
            <person name="Liu S."/>
            <person name="Jethmalani Y."/>
            <person name="Nunn R."/>
            <person name="Prakash A."/>
            <person name="Louise T."/>
            <person name="Russell D.A."/>
            <person name="Hatfull G.F."/>
            <person name="Erill I."/>
            <person name="Caruso S.M."/>
        </authorList>
    </citation>
    <scope>NUCLEOTIDE SEQUENCE [LARGE SCALE GENOMIC DNA]</scope>
</reference>
<sequence length="205" mass="23572">MSSNLSRRAVSFLDELNKLGKRFENVPQEIRLFVSGAKPALALTCNHNYANLLMKHYPSITRPLQGTTCVYIFNDYSKMYAHINNLRLIDSSALGEPILVHTFETLGLALGYPPSACKWFDEYRGISGVPPEDKKNVCVVYYHGMQFCTMQHLLEENIQWLYDNIQVADEFKTAAYVEYPYFEGEDGEVIRVRTKKPFLEVENVQ</sequence>